<organism evidence="2">
    <name type="scientific">uncultured Mycobacterium sp</name>
    <dbReference type="NCBI Taxonomy" id="171292"/>
    <lineage>
        <taxon>Bacteria</taxon>
        <taxon>Bacillati</taxon>
        <taxon>Actinomycetota</taxon>
        <taxon>Actinomycetes</taxon>
        <taxon>Mycobacteriales</taxon>
        <taxon>Mycobacteriaceae</taxon>
        <taxon>Mycobacterium</taxon>
        <taxon>environmental samples</taxon>
    </lineage>
</organism>
<feature type="compositionally biased region" description="Low complexity" evidence="1">
    <location>
        <begin position="160"/>
        <end position="171"/>
    </location>
</feature>
<dbReference type="EMBL" id="FLQS01000015">
    <property type="protein sequence ID" value="SBS75333.1"/>
    <property type="molecule type" value="Genomic_DNA"/>
</dbReference>
<reference evidence="2" key="1">
    <citation type="submission" date="2016-03" db="EMBL/GenBank/DDBJ databases">
        <authorList>
            <person name="Ploux O."/>
        </authorList>
    </citation>
    <scope>NUCLEOTIDE SEQUENCE</scope>
    <source>
        <strain evidence="2">UC10</strain>
    </source>
</reference>
<protein>
    <recommendedName>
        <fullName evidence="3">Immunity protein 63 domain-containing protein</fullName>
    </recommendedName>
</protein>
<gene>
    <name evidence="2" type="ORF">MHPYR_220008</name>
</gene>
<proteinExistence type="predicted"/>
<dbReference type="AlphaFoldDB" id="A0A1Y5P9H1"/>
<sequence>MAVGLLTNDGLNIFVDQDGLYHFTFHERGQLGFDRAGSLDDVLYWYCQDRVADDAARWSDRKKRFQYEYEILGRFNPEWAKRRVRELAANFRRRRPDEPHPEGISLSLVALAPPTHRLVPSSPTCPCIEGDSSFEPPRRQRHSRVERRNRNPFKWPVGKTSTAAATRLARSNPMPPFQPLHRVA</sequence>
<feature type="region of interest" description="Disordered" evidence="1">
    <location>
        <begin position="129"/>
        <end position="184"/>
    </location>
</feature>
<evidence type="ECO:0000256" key="1">
    <source>
        <dbReference type="SAM" id="MobiDB-lite"/>
    </source>
</evidence>
<evidence type="ECO:0000313" key="2">
    <source>
        <dbReference type="EMBL" id="SBS75333.1"/>
    </source>
</evidence>
<accession>A0A1Y5P9H1</accession>
<evidence type="ECO:0008006" key="3">
    <source>
        <dbReference type="Google" id="ProtNLM"/>
    </source>
</evidence>
<name>A0A1Y5P9H1_9MYCO</name>
<feature type="compositionally biased region" description="Basic residues" evidence="1">
    <location>
        <begin position="139"/>
        <end position="151"/>
    </location>
</feature>